<accession>A0A538TB99</accession>
<dbReference type="InterPro" id="IPR019734">
    <property type="entry name" value="TPR_rpt"/>
</dbReference>
<evidence type="ECO:0000313" key="6">
    <source>
        <dbReference type="EMBL" id="TMQ60898.1"/>
    </source>
</evidence>
<dbReference type="PANTHER" id="PTHR45586">
    <property type="entry name" value="TPR REPEAT-CONTAINING PROTEIN PA4667"/>
    <property type="match status" value="1"/>
</dbReference>
<dbReference type="Pfam" id="PF13432">
    <property type="entry name" value="TPR_16"/>
    <property type="match status" value="1"/>
</dbReference>
<dbReference type="InterPro" id="IPR011990">
    <property type="entry name" value="TPR-like_helical_dom_sf"/>
</dbReference>
<feature type="transmembrane region" description="Helical" evidence="5">
    <location>
        <begin position="71"/>
        <end position="90"/>
    </location>
</feature>
<evidence type="ECO:0000256" key="5">
    <source>
        <dbReference type="SAM" id="Phobius"/>
    </source>
</evidence>
<name>A0A538TB99_UNCEI</name>
<feature type="region of interest" description="Disordered" evidence="4">
    <location>
        <begin position="1"/>
        <end position="66"/>
    </location>
</feature>
<keyword evidence="5" id="KW-0472">Membrane</keyword>
<organism evidence="6 7">
    <name type="scientific">Eiseniibacteriota bacterium</name>
    <dbReference type="NCBI Taxonomy" id="2212470"/>
    <lineage>
        <taxon>Bacteria</taxon>
        <taxon>Candidatus Eiseniibacteriota</taxon>
    </lineage>
</organism>
<dbReference type="PROSITE" id="PS50005">
    <property type="entry name" value="TPR"/>
    <property type="match status" value="2"/>
</dbReference>
<sequence length="255" mass="27366">MPESKRCPDCGHENPPGSESCEACNFPLAGLPAAMHGAAPGGEPGARKPDPLPVPRPVRPRRPRPASNQATTLWLAFGSICAAIVLFIALKANVERASQPVPGSNPDEQKHADELRAAIEKDSTNVEARIALADILYNTANWSEATIHYRSVVHHDSTQTGAIVDLGVCYYNLGDTDEAERCFLLGLARDPHHPIALFNLGIVSEHRGNYEAALDYLHRALQSSPPGDLSGPITDAMQRVMKAQGKPAPPLPSAR</sequence>
<reference evidence="6 7" key="1">
    <citation type="journal article" date="2019" name="Nat. Microbiol.">
        <title>Mediterranean grassland soil C-N compound turnover is dependent on rainfall and depth, and is mediated by genomically divergent microorganisms.</title>
        <authorList>
            <person name="Diamond S."/>
            <person name="Andeer P.F."/>
            <person name="Li Z."/>
            <person name="Crits-Christoph A."/>
            <person name="Burstein D."/>
            <person name="Anantharaman K."/>
            <person name="Lane K.R."/>
            <person name="Thomas B.C."/>
            <person name="Pan C."/>
            <person name="Northen T.R."/>
            <person name="Banfield J.F."/>
        </authorList>
    </citation>
    <scope>NUCLEOTIDE SEQUENCE [LARGE SCALE GENOMIC DNA]</scope>
    <source>
        <strain evidence="6">WS_2</strain>
    </source>
</reference>
<dbReference type="PANTHER" id="PTHR45586:SF1">
    <property type="entry name" value="LIPOPOLYSACCHARIDE ASSEMBLY PROTEIN B"/>
    <property type="match status" value="1"/>
</dbReference>
<dbReference type="Gene3D" id="1.25.40.10">
    <property type="entry name" value="Tetratricopeptide repeat domain"/>
    <property type="match status" value="1"/>
</dbReference>
<comment type="caution">
    <text evidence="6">The sequence shown here is derived from an EMBL/GenBank/DDBJ whole genome shotgun (WGS) entry which is preliminary data.</text>
</comment>
<evidence type="ECO:0000256" key="2">
    <source>
        <dbReference type="ARBA" id="ARBA00022803"/>
    </source>
</evidence>
<proteinExistence type="predicted"/>
<gene>
    <name evidence="6" type="ORF">E6K72_00165</name>
</gene>
<evidence type="ECO:0000313" key="7">
    <source>
        <dbReference type="Proteomes" id="UP000317716"/>
    </source>
</evidence>
<evidence type="ECO:0000256" key="4">
    <source>
        <dbReference type="SAM" id="MobiDB-lite"/>
    </source>
</evidence>
<dbReference type="SMART" id="SM00028">
    <property type="entry name" value="TPR"/>
    <property type="match status" value="3"/>
</dbReference>
<feature type="compositionally biased region" description="Basic and acidic residues" evidence="4">
    <location>
        <begin position="1"/>
        <end position="12"/>
    </location>
</feature>
<feature type="repeat" description="TPR" evidence="3">
    <location>
        <begin position="194"/>
        <end position="227"/>
    </location>
</feature>
<dbReference type="EMBL" id="VBOS01000005">
    <property type="protein sequence ID" value="TMQ60898.1"/>
    <property type="molecule type" value="Genomic_DNA"/>
</dbReference>
<keyword evidence="2 3" id="KW-0802">TPR repeat</keyword>
<keyword evidence="5" id="KW-1133">Transmembrane helix</keyword>
<dbReference type="SUPFAM" id="SSF48452">
    <property type="entry name" value="TPR-like"/>
    <property type="match status" value="1"/>
</dbReference>
<dbReference type="AlphaFoldDB" id="A0A538TB99"/>
<dbReference type="Proteomes" id="UP000317716">
    <property type="component" value="Unassembled WGS sequence"/>
</dbReference>
<dbReference type="InterPro" id="IPR051012">
    <property type="entry name" value="CellSynth/LPSAsmb/PSIAsmb"/>
</dbReference>
<evidence type="ECO:0000256" key="1">
    <source>
        <dbReference type="ARBA" id="ARBA00022737"/>
    </source>
</evidence>
<feature type="repeat" description="TPR" evidence="3">
    <location>
        <begin position="160"/>
        <end position="193"/>
    </location>
</feature>
<keyword evidence="5" id="KW-0812">Transmembrane</keyword>
<evidence type="ECO:0000256" key="3">
    <source>
        <dbReference type="PROSITE-ProRule" id="PRU00339"/>
    </source>
</evidence>
<protein>
    <submittedName>
        <fullName evidence="6">Tetratricopeptide repeat protein</fullName>
    </submittedName>
</protein>
<keyword evidence="1" id="KW-0677">Repeat</keyword>